<dbReference type="AlphaFoldDB" id="A0A367F4U1"/>
<sequence>MPENSPATDSREHTHRYLIIGAGPAGLQLSYFLDRAGADYLTLEREDAPGGFFRRFPRHRRLISLNKVNTTEKDPEILLRWDWNSLLNDSPGLLFPNYSREYFPAADDLLRYLADFQREHALNVRYSTAVDRVEKVDGRFVVHSGDEVFRAECLIVATGWGGPHIPDIPGIELASGYEDVTTSGEEFTGKRVLIIGKGNSAFETAQALLPHAAIIHMASPSPVKLAWTSKHPGHVRGQYGSLLDSYWFKTLHAVLECQIDRIWREGDVFKTSITYTLAQGEQALLEYDAVIRCTGFTMDGGIFDESCAPERAPGGRIPAIRPDFQSANVDGLYFAGTLMQARDFKKASSAFIDGFRYNLRTLAALLAERYEDAPLARHVVPANPDALAATMLERANHSSALWTQFEYLADAYVLEKASGNFQRYEDLPEDYAAERFAGEALMFTVTLRWGRQDYGDVFAIERHPTPDRAEESAFLHPVIRVWRNGEQVAERHLLEDLQARWLDPVRHVEPLCRFLGEQLRPGDDRLPAGHS</sequence>
<protein>
    <submittedName>
        <fullName evidence="2">Pyridine nucleotide-disulfide oxidoreductase</fullName>
    </submittedName>
</protein>
<dbReference type="Pfam" id="PF13738">
    <property type="entry name" value="Pyr_redox_3"/>
    <property type="match status" value="1"/>
</dbReference>
<dbReference type="EMBL" id="QOIL01000022">
    <property type="protein sequence ID" value="RCG25378.1"/>
    <property type="molecule type" value="Genomic_DNA"/>
</dbReference>
<name>A0A367F4U1_9ACTN</name>
<dbReference type="GO" id="GO:0004497">
    <property type="term" value="F:monooxygenase activity"/>
    <property type="evidence" value="ECO:0007669"/>
    <property type="project" value="TreeGrafter"/>
</dbReference>
<dbReference type="InterPro" id="IPR036188">
    <property type="entry name" value="FAD/NAD-bd_sf"/>
</dbReference>
<gene>
    <name evidence="2" type="ORF">DQ384_31420</name>
</gene>
<dbReference type="PANTHER" id="PTHR43539">
    <property type="entry name" value="FLAVIN-BINDING MONOOXYGENASE-LIKE PROTEIN (AFU_ORTHOLOGUE AFUA_4G09220)"/>
    <property type="match status" value="1"/>
</dbReference>
<dbReference type="InterPro" id="IPR050982">
    <property type="entry name" value="Auxin_biosynth/cation_transpt"/>
</dbReference>
<proteinExistence type="predicted"/>
<dbReference type="Proteomes" id="UP000253094">
    <property type="component" value="Unassembled WGS sequence"/>
</dbReference>
<organism evidence="2 3">
    <name type="scientific">Sphaerisporangium album</name>
    <dbReference type="NCBI Taxonomy" id="509200"/>
    <lineage>
        <taxon>Bacteria</taxon>
        <taxon>Bacillati</taxon>
        <taxon>Actinomycetota</taxon>
        <taxon>Actinomycetes</taxon>
        <taxon>Streptosporangiales</taxon>
        <taxon>Streptosporangiaceae</taxon>
        <taxon>Sphaerisporangium</taxon>
    </lineage>
</organism>
<dbReference type="GO" id="GO:0036503">
    <property type="term" value="P:ERAD pathway"/>
    <property type="evidence" value="ECO:0007669"/>
    <property type="project" value="TreeGrafter"/>
</dbReference>
<accession>A0A367F4U1</accession>
<dbReference type="SUPFAM" id="SSF51905">
    <property type="entry name" value="FAD/NAD(P)-binding domain"/>
    <property type="match status" value="1"/>
</dbReference>
<reference evidence="2 3" key="1">
    <citation type="submission" date="2018-06" db="EMBL/GenBank/DDBJ databases">
        <title>Sphaerisporangium craniellae sp. nov., isolated from a marine sponge in the South China Sea.</title>
        <authorList>
            <person name="Li L."/>
        </authorList>
    </citation>
    <scope>NUCLEOTIDE SEQUENCE [LARGE SCALE GENOMIC DNA]</scope>
    <source>
        <strain evidence="2 3">CCTCC AA 208026</strain>
    </source>
</reference>
<keyword evidence="3" id="KW-1185">Reference proteome</keyword>
<dbReference type="PRINTS" id="PR00368">
    <property type="entry name" value="FADPNR"/>
</dbReference>
<dbReference type="PANTHER" id="PTHR43539:SF23">
    <property type="entry name" value="FAD-DEPENDENT OXIDOREDUCTASE DOMAIN-CONTAINING PROTEIN 2"/>
    <property type="match status" value="1"/>
</dbReference>
<dbReference type="OrthoDB" id="178899at2"/>
<keyword evidence="1" id="KW-0560">Oxidoreductase</keyword>
<dbReference type="GO" id="GO:0050660">
    <property type="term" value="F:flavin adenine dinucleotide binding"/>
    <property type="evidence" value="ECO:0007669"/>
    <property type="project" value="TreeGrafter"/>
</dbReference>
<dbReference type="RefSeq" id="WP_114032505.1">
    <property type="nucleotide sequence ID" value="NZ_QOIL01000022.1"/>
</dbReference>
<comment type="caution">
    <text evidence="2">The sequence shown here is derived from an EMBL/GenBank/DDBJ whole genome shotgun (WGS) entry which is preliminary data.</text>
</comment>
<evidence type="ECO:0000313" key="3">
    <source>
        <dbReference type="Proteomes" id="UP000253094"/>
    </source>
</evidence>
<evidence type="ECO:0000313" key="2">
    <source>
        <dbReference type="EMBL" id="RCG25378.1"/>
    </source>
</evidence>
<evidence type="ECO:0000256" key="1">
    <source>
        <dbReference type="ARBA" id="ARBA00023002"/>
    </source>
</evidence>
<dbReference type="Gene3D" id="3.50.50.60">
    <property type="entry name" value="FAD/NAD(P)-binding domain"/>
    <property type="match status" value="2"/>
</dbReference>